<comment type="subcellular location">
    <subcellularLocation>
        <location evidence="1">Periplasm</location>
    </subcellularLocation>
</comment>
<reference evidence="5 6" key="1">
    <citation type="submission" date="2020-03" db="EMBL/GenBank/DDBJ databases">
        <title>Roseomonas stagni sp. nov., isolated from pond water in Japan.</title>
        <authorList>
            <person name="Furuhata K."/>
            <person name="Miyamoto H."/>
            <person name="Goto K."/>
        </authorList>
    </citation>
    <scope>NUCLEOTIDE SEQUENCE [LARGE SCALE GENOMIC DNA]</scope>
    <source>
        <strain evidence="5 6">PeD5</strain>
    </source>
</reference>
<evidence type="ECO:0000259" key="4">
    <source>
        <dbReference type="Pfam" id="PF00496"/>
    </source>
</evidence>
<gene>
    <name evidence="5" type="ORF">G3576_03315</name>
</gene>
<proteinExistence type="inferred from homology"/>
<dbReference type="Proteomes" id="UP000475385">
    <property type="component" value="Unassembled WGS sequence"/>
</dbReference>
<dbReference type="AlphaFoldDB" id="A0A6M1LFK4"/>
<keyword evidence="3" id="KW-0732">Signal</keyword>
<dbReference type="InterPro" id="IPR039424">
    <property type="entry name" value="SBP_5"/>
</dbReference>
<dbReference type="EMBL" id="JAAIKB010000001">
    <property type="protein sequence ID" value="NGM19030.1"/>
    <property type="molecule type" value="Genomic_DNA"/>
</dbReference>
<evidence type="ECO:0000256" key="3">
    <source>
        <dbReference type="ARBA" id="ARBA00022729"/>
    </source>
</evidence>
<dbReference type="InterPro" id="IPR030678">
    <property type="entry name" value="Peptide/Ni-bd"/>
</dbReference>
<dbReference type="InterPro" id="IPR000914">
    <property type="entry name" value="SBP_5_dom"/>
</dbReference>
<evidence type="ECO:0000256" key="1">
    <source>
        <dbReference type="ARBA" id="ARBA00004418"/>
    </source>
</evidence>
<evidence type="ECO:0000313" key="5">
    <source>
        <dbReference type="EMBL" id="NGM19030.1"/>
    </source>
</evidence>
<keyword evidence="6" id="KW-1185">Reference proteome</keyword>
<comment type="similarity">
    <text evidence="2">Belongs to the bacterial solute-binding protein 5 family.</text>
</comment>
<accession>A0A6M1LFK4</accession>
<dbReference type="CDD" id="cd08517">
    <property type="entry name" value="PBP2_NikA_DppA_OppA_like_13"/>
    <property type="match status" value="1"/>
</dbReference>
<evidence type="ECO:0000256" key="2">
    <source>
        <dbReference type="ARBA" id="ARBA00005695"/>
    </source>
</evidence>
<name>A0A6M1LFK4_9PROT</name>
<comment type="caution">
    <text evidence="5">The sequence shown here is derived from an EMBL/GenBank/DDBJ whole genome shotgun (WGS) entry which is preliminary data.</text>
</comment>
<dbReference type="RefSeq" id="WP_164692881.1">
    <property type="nucleotide sequence ID" value="NZ_JAAIKB010000001.1"/>
</dbReference>
<dbReference type="GO" id="GO:0030288">
    <property type="term" value="C:outer membrane-bounded periplasmic space"/>
    <property type="evidence" value="ECO:0007669"/>
    <property type="project" value="UniProtKB-ARBA"/>
</dbReference>
<dbReference type="GO" id="GO:1904680">
    <property type="term" value="F:peptide transmembrane transporter activity"/>
    <property type="evidence" value="ECO:0007669"/>
    <property type="project" value="TreeGrafter"/>
</dbReference>
<dbReference type="GO" id="GO:0015833">
    <property type="term" value="P:peptide transport"/>
    <property type="evidence" value="ECO:0007669"/>
    <property type="project" value="TreeGrafter"/>
</dbReference>
<dbReference type="SUPFAM" id="SSF53850">
    <property type="entry name" value="Periplasmic binding protein-like II"/>
    <property type="match status" value="1"/>
</dbReference>
<evidence type="ECO:0000313" key="6">
    <source>
        <dbReference type="Proteomes" id="UP000475385"/>
    </source>
</evidence>
<dbReference type="PANTHER" id="PTHR30290">
    <property type="entry name" value="PERIPLASMIC BINDING COMPONENT OF ABC TRANSPORTER"/>
    <property type="match status" value="1"/>
</dbReference>
<dbReference type="Pfam" id="PF00496">
    <property type="entry name" value="SBP_bac_5"/>
    <property type="match status" value="1"/>
</dbReference>
<organism evidence="5 6">
    <name type="scientific">Falsiroseomonas algicola</name>
    <dbReference type="NCBI Taxonomy" id="2716930"/>
    <lineage>
        <taxon>Bacteria</taxon>
        <taxon>Pseudomonadati</taxon>
        <taxon>Pseudomonadota</taxon>
        <taxon>Alphaproteobacteria</taxon>
        <taxon>Acetobacterales</taxon>
        <taxon>Roseomonadaceae</taxon>
        <taxon>Falsiroseomonas</taxon>
    </lineage>
</organism>
<dbReference type="GO" id="GO:0043190">
    <property type="term" value="C:ATP-binding cassette (ABC) transporter complex"/>
    <property type="evidence" value="ECO:0007669"/>
    <property type="project" value="InterPro"/>
</dbReference>
<dbReference type="PROSITE" id="PS01040">
    <property type="entry name" value="SBP_BACTERIAL_5"/>
    <property type="match status" value="1"/>
</dbReference>
<dbReference type="Gene3D" id="3.40.190.10">
    <property type="entry name" value="Periplasmic binding protein-like II"/>
    <property type="match status" value="1"/>
</dbReference>
<dbReference type="Gene3D" id="3.10.105.10">
    <property type="entry name" value="Dipeptide-binding Protein, Domain 3"/>
    <property type="match status" value="1"/>
</dbReference>
<sequence length="530" mass="59005">MTDLHVTRRAALVAGAGLAFNGAPLHAQDAPRRGGTVTVQVATDPRFLMPALRGNFSITNLAAKVVEPLVDLGEDGQPQGRLATSWDSTPDGLAITFRLRDGVKWHDGKPFTAADVQFSAMEMWRRVQNYGTIVFRNLVAVDTPDPLTAIFRFSKPMPLRLMLHAGTELSYVAPRHLYEGTDFFANPVNMAPIGTGPFRFVNYTAGQHVIVERNPDYWDAGKPYLDRIITRFIADPAGAAAAVESGAVDMSIFSSLPRTDLVRLSREARFRVSQKGNEANSIGNTLCFNHRKPELQDVRVRRAFAHAIDVNFYVRSFLLGLGKRGLGLQPSFSEFFFPGLTDYPFDARKAEALLDEAGFRRGQGGIRMTLRMTSTNGDDAVRFATFVQQSLARVGVRITITTYDSAGYLANVMRDWNFDLTGETIGFRNDPQISTTVFLRSGQPRGVPWSNQWGWESPAMDALIDAAAEAVDPDRRRALYRDLGEMVMQELPMWLAIEQVYTSVTAVKLRNDHNNPRWTGSHWSDLWIAA</sequence>
<protein>
    <submittedName>
        <fullName evidence="5">ABC transporter substrate-binding protein</fullName>
    </submittedName>
</protein>
<dbReference type="PANTHER" id="PTHR30290:SF38">
    <property type="entry name" value="D,D-DIPEPTIDE-BINDING PERIPLASMIC PROTEIN DDPA-RELATED"/>
    <property type="match status" value="1"/>
</dbReference>
<dbReference type="PIRSF" id="PIRSF002741">
    <property type="entry name" value="MppA"/>
    <property type="match status" value="1"/>
</dbReference>
<feature type="domain" description="Solute-binding protein family 5" evidence="4">
    <location>
        <begin position="78"/>
        <end position="428"/>
    </location>
</feature>
<dbReference type="InterPro" id="IPR023765">
    <property type="entry name" value="SBP_5_CS"/>
</dbReference>